<dbReference type="GO" id="GO:0008270">
    <property type="term" value="F:zinc ion binding"/>
    <property type="evidence" value="ECO:0007669"/>
    <property type="project" value="InterPro"/>
</dbReference>
<name>A0AAD7AUX5_9AGAR</name>
<dbReference type="EMBL" id="JARIHO010000001">
    <property type="protein sequence ID" value="KAJ7368205.1"/>
    <property type="molecule type" value="Genomic_DNA"/>
</dbReference>
<dbReference type="GO" id="GO:0000981">
    <property type="term" value="F:DNA-binding transcription factor activity, RNA polymerase II-specific"/>
    <property type="evidence" value="ECO:0007669"/>
    <property type="project" value="InterPro"/>
</dbReference>
<protein>
    <recommendedName>
        <fullName evidence="2">Zn(2)-C6 fungal-type domain-containing protein</fullName>
    </recommendedName>
</protein>
<dbReference type="PROSITE" id="PS50048">
    <property type="entry name" value="ZN2_CY6_FUNGAL_2"/>
    <property type="match status" value="1"/>
</dbReference>
<dbReference type="InterPro" id="IPR001138">
    <property type="entry name" value="Zn2Cys6_DnaBD"/>
</dbReference>
<dbReference type="Proteomes" id="UP001218218">
    <property type="component" value="Unassembled WGS sequence"/>
</dbReference>
<organism evidence="3 4">
    <name type="scientific">Mycena albidolilacea</name>
    <dbReference type="NCBI Taxonomy" id="1033008"/>
    <lineage>
        <taxon>Eukaryota</taxon>
        <taxon>Fungi</taxon>
        <taxon>Dikarya</taxon>
        <taxon>Basidiomycota</taxon>
        <taxon>Agaricomycotina</taxon>
        <taxon>Agaricomycetes</taxon>
        <taxon>Agaricomycetidae</taxon>
        <taxon>Agaricales</taxon>
        <taxon>Marasmiineae</taxon>
        <taxon>Mycenaceae</taxon>
        <taxon>Mycena</taxon>
    </lineage>
</organism>
<accession>A0AAD7AUX5</accession>
<sequence>MADTPTSALLNTRRKRAMIACKLCRKRKIKCVTTEEPPRHPCARCTKRGLTCEYVAVEEEEPDSPLHPMFPPSYGNAAPRYPTPGTPATGYASPYASPQPQYDQYNQTQTRSVQAGYPGQASGYNPHPYAAPNQGSYGAYQGYPGQYPYQPQYPAAAPTNHWAPGSMPHQSRCVCRSNPCYCLRA</sequence>
<keyword evidence="4" id="KW-1185">Reference proteome</keyword>
<dbReference type="SMART" id="SM00066">
    <property type="entry name" value="GAL4"/>
    <property type="match status" value="1"/>
</dbReference>
<dbReference type="PROSITE" id="PS00463">
    <property type="entry name" value="ZN2_CY6_FUNGAL_1"/>
    <property type="match status" value="1"/>
</dbReference>
<dbReference type="SUPFAM" id="SSF57701">
    <property type="entry name" value="Zn2/Cys6 DNA-binding domain"/>
    <property type="match status" value="1"/>
</dbReference>
<feature type="domain" description="Zn(2)-C6 fungal-type" evidence="2">
    <location>
        <begin position="20"/>
        <end position="54"/>
    </location>
</feature>
<dbReference type="CDD" id="cd00067">
    <property type="entry name" value="GAL4"/>
    <property type="match status" value="1"/>
</dbReference>
<evidence type="ECO:0000313" key="4">
    <source>
        <dbReference type="Proteomes" id="UP001218218"/>
    </source>
</evidence>
<dbReference type="AlphaFoldDB" id="A0AAD7AUX5"/>
<gene>
    <name evidence="3" type="ORF">DFH08DRAFT_18435</name>
</gene>
<dbReference type="InterPro" id="IPR036864">
    <property type="entry name" value="Zn2-C6_fun-type_DNA-bd_sf"/>
</dbReference>
<dbReference type="Gene3D" id="4.10.240.10">
    <property type="entry name" value="Zn(2)-C6 fungal-type DNA-binding domain"/>
    <property type="match status" value="1"/>
</dbReference>
<evidence type="ECO:0000256" key="1">
    <source>
        <dbReference type="SAM" id="MobiDB-lite"/>
    </source>
</evidence>
<evidence type="ECO:0000259" key="2">
    <source>
        <dbReference type="PROSITE" id="PS50048"/>
    </source>
</evidence>
<feature type="region of interest" description="Disordered" evidence="1">
    <location>
        <begin position="82"/>
        <end position="108"/>
    </location>
</feature>
<comment type="caution">
    <text evidence="3">The sequence shown here is derived from an EMBL/GenBank/DDBJ whole genome shotgun (WGS) entry which is preliminary data.</text>
</comment>
<dbReference type="Pfam" id="PF00172">
    <property type="entry name" value="Zn_clus"/>
    <property type="match status" value="1"/>
</dbReference>
<evidence type="ECO:0000313" key="3">
    <source>
        <dbReference type="EMBL" id="KAJ7368205.1"/>
    </source>
</evidence>
<proteinExistence type="predicted"/>
<reference evidence="3" key="1">
    <citation type="submission" date="2023-03" db="EMBL/GenBank/DDBJ databases">
        <title>Massive genome expansion in bonnet fungi (Mycena s.s.) driven by repeated elements and novel gene families across ecological guilds.</title>
        <authorList>
            <consortium name="Lawrence Berkeley National Laboratory"/>
            <person name="Harder C.B."/>
            <person name="Miyauchi S."/>
            <person name="Viragh M."/>
            <person name="Kuo A."/>
            <person name="Thoen E."/>
            <person name="Andreopoulos B."/>
            <person name="Lu D."/>
            <person name="Skrede I."/>
            <person name="Drula E."/>
            <person name="Henrissat B."/>
            <person name="Morin E."/>
            <person name="Kohler A."/>
            <person name="Barry K."/>
            <person name="LaButti K."/>
            <person name="Morin E."/>
            <person name="Salamov A."/>
            <person name="Lipzen A."/>
            <person name="Mereny Z."/>
            <person name="Hegedus B."/>
            <person name="Baldrian P."/>
            <person name="Stursova M."/>
            <person name="Weitz H."/>
            <person name="Taylor A."/>
            <person name="Grigoriev I.V."/>
            <person name="Nagy L.G."/>
            <person name="Martin F."/>
            <person name="Kauserud H."/>
        </authorList>
    </citation>
    <scope>NUCLEOTIDE SEQUENCE</scope>
    <source>
        <strain evidence="3">CBHHK002</strain>
    </source>
</reference>
<feature type="compositionally biased region" description="Polar residues" evidence="1">
    <location>
        <begin position="96"/>
        <end position="108"/>
    </location>
</feature>